<keyword evidence="2" id="KW-1185">Reference proteome</keyword>
<dbReference type="RefSeq" id="WP_184540403.1">
    <property type="nucleotide sequence ID" value="NZ_JACHMP010000001.1"/>
</dbReference>
<comment type="caution">
    <text evidence="1">The sequence shown here is derived from an EMBL/GenBank/DDBJ whole genome shotgun (WGS) entry which is preliminary data.</text>
</comment>
<dbReference type="EMBL" id="JACHMP010000001">
    <property type="protein sequence ID" value="MBB5817287.1"/>
    <property type="molecule type" value="Genomic_DNA"/>
</dbReference>
<name>A0A7W9MDV4_9ACTN</name>
<organism evidence="1 2">
    <name type="scientific">Streptosporangium becharense</name>
    <dbReference type="NCBI Taxonomy" id="1816182"/>
    <lineage>
        <taxon>Bacteria</taxon>
        <taxon>Bacillati</taxon>
        <taxon>Actinomycetota</taxon>
        <taxon>Actinomycetes</taxon>
        <taxon>Streptosporangiales</taxon>
        <taxon>Streptosporangiaceae</taxon>
        <taxon>Streptosporangium</taxon>
    </lineage>
</organism>
<gene>
    <name evidence="1" type="ORF">F4562_000349</name>
</gene>
<protein>
    <submittedName>
        <fullName evidence="1">Uncharacterized protein</fullName>
    </submittedName>
</protein>
<dbReference type="Proteomes" id="UP000540685">
    <property type="component" value="Unassembled WGS sequence"/>
</dbReference>
<accession>A0A7W9MDV4</accession>
<dbReference type="AlphaFoldDB" id="A0A7W9MDV4"/>
<sequence length="250" mass="27232">MYATEWDYAHTDYTTPTVWPGPAGLVDSESDWRHHLQFETPNGWLLGQNSMLATLASGQPIYLMHVTPALDAIRASGQLCASAGCLVGALYCALLTKEPAGLRPHNLGSYLLETKPDTRPLVIEIIPGAPVPAKGLDYLRLGGIHLRTYFTHRGVLTDDEDARLRQAAVARIHAAAGFLDVLLANACGQRTPDAEFINHLASAVPNLPFLGYLYFEVVSEYLMLHSTSPETKASVPVKPVETSSHVRCLC</sequence>
<evidence type="ECO:0000313" key="1">
    <source>
        <dbReference type="EMBL" id="MBB5817287.1"/>
    </source>
</evidence>
<evidence type="ECO:0000313" key="2">
    <source>
        <dbReference type="Proteomes" id="UP000540685"/>
    </source>
</evidence>
<proteinExistence type="predicted"/>
<reference evidence="1 2" key="1">
    <citation type="submission" date="2020-08" db="EMBL/GenBank/DDBJ databases">
        <title>Sequencing the genomes of 1000 actinobacteria strains.</title>
        <authorList>
            <person name="Klenk H.-P."/>
        </authorList>
    </citation>
    <scope>NUCLEOTIDE SEQUENCE [LARGE SCALE GENOMIC DNA]</scope>
    <source>
        <strain evidence="1 2">DSM 46887</strain>
    </source>
</reference>